<protein>
    <recommendedName>
        <fullName evidence="4">HK97 gp10 family phage protein</fullName>
    </recommendedName>
</protein>
<gene>
    <name evidence="2" type="ORF">HF295_04575</name>
</gene>
<dbReference type="Proteomes" id="UP000512167">
    <property type="component" value="Chromosome"/>
</dbReference>
<accession>A0A7L6N593</accession>
<evidence type="ECO:0008006" key="4">
    <source>
        <dbReference type="Google" id="ProtNLM"/>
    </source>
</evidence>
<evidence type="ECO:0000313" key="2">
    <source>
        <dbReference type="EMBL" id="QLY40175.1"/>
    </source>
</evidence>
<organism evidence="2 3">
    <name type="scientific">Hujiaoplasma nucleasis</name>
    <dbReference type="NCBI Taxonomy" id="2725268"/>
    <lineage>
        <taxon>Bacteria</taxon>
        <taxon>Bacillati</taxon>
        <taxon>Mycoplasmatota</taxon>
        <taxon>Mollicutes</taxon>
        <taxon>Candidatus Izemoplasmatales</taxon>
        <taxon>Hujiaoplasmataceae</taxon>
        <taxon>Hujiaoplasma</taxon>
    </lineage>
</organism>
<name>A0A7L6N593_9MOLU</name>
<dbReference type="KEGG" id="tbk:HF295_04575"/>
<dbReference type="EMBL" id="CP051151">
    <property type="protein sequence ID" value="QLY40175.1"/>
    <property type="molecule type" value="Genomic_DNA"/>
</dbReference>
<reference evidence="2 3" key="1">
    <citation type="submission" date="2020-04" db="EMBL/GenBank/DDBJ databases">
        <authorList>
            <person name="Zheng R.K."/>
            <person name="Sun C.M."/>
        </authorList>
    </citation>
    <scope>NUCLEOTIDE SEQUENCE [LARGE SCALE GENOMIC DNA]</scope>
    <source>
        <strain evidence="3">zrk29</strain>
    </source>
</reference>
<proteinExistence type="predicted"/>
<sequence>MTTFDNLGEKIADMVEDYAEDIIKKLEKRLDETANDIVKYISMHAPRSGGSKPFADSFIAEPQGTGVNKTISIFSNEKGGLTHLLEFGFTHRSGKYVGPRPFMRPAYDILTPKMIEDIKSIIEKGDS</sequence>
<keyword evidence="3" id="KW-1185">Reference proteome</keyword>
<feature type="coiled-coil region" evidence="1">
    <location>
        <begin position="16"/>
        <end position="43"/>
    </location>
</feature>
<evidence type="ECO:0000256" key="1">
    <source>
        <dbReference type="SAM" id="Coils"/>
    </source>
</evidence>
<dbReference type="AlphaFoldDB" id="A0A7L6N593"/>
<dbReference type="InterPro" id="IPR010064">
    <property type="entry name" value="HK97-gp10_tail"/>
</dbReference>
<dbReference type="RefSeq" id="WP_312031001.1">
    <property type="nucleotide sequence ID" value="NZ_CP051151.1"/>
</dbReference>
<keyword evidence="1" id="KW-0175">Coiled coil</keyword>
<dbReference type="Pfam" id="PF04883">
    <property type="entry name" value="HK97-gp10_like"/>
    <property type="match status" value="1"/>
</dbReference>
<evidence type="ECO:0000313" key="3">
    <source>
        <dbReference type="Proteomes" id="UP000512167"/>
    </source>
</evidence>